<dbReference type="STRING" id="45607.A0A2T0FGA1"/>
<dbReference type="GeneID" id="36515348"/>
<evidence type="ECO:0000256" key="6">
    <source>
        <dbReference type="SAM" id="MobiDB-lite"/>
    </source>
</evidence>
<dbReference type="OrthoDB" id="10070927at2759"/>
<evidence type="ECO:0000256" key="1">
    <source>
        <dbReference type="ARBA" id="ARBA00004123"/>
    </source>
</evidence>
<keyword evidence="3 4" id="KW-0539">Nucleus</keyword>
<dbReference type="PANTHER" id="PTHR48112">
    <property type="entry name" value="HIGH MOBILITY GROUP PROTEIN DSP1"/>
    <property type="match status" value="1"/>
</dbReference>
<feature type="compositionally biased region" description="Basic and acidic residues" evidence="6">
    <location>
        <begin position="177"/>
        <end position="206"/>
    </location>
</feature>
<name>A0A2T0FGA1_9ASCO</name>
<keyword evidence="5" id="KW-0175">Coiled coil</keyword>
<comment type="subcellular location">
    <subcellularLocation>
        <location evidence="1">Nucleus</location>
    </subcellularLocation>
</comment>
<feature type="compositionally biased region" description="Basic and acidic residues" evidence="6">
    <location>
        <begin position="73"/>
        <end position="87"/>
    </location>
</feature>
<evidence type="ECO:0000313" key="8">
    <source>
        <dbReference type="EMBL" id="PRT53979.1"/>
    </source>
</evidence>
<feature type="coiled-coil region" evidence="5">
    <location>
        <begin position="1"/>
        <end position="49"/>
    </location>
</feature>
<keyword evidence="2 4" id="KW-0238">DNA-binding</keyword>
<evidence type="ECO:0000256" key="4">
    <source>
        <dbReference type="PROSITE-ProRule" id="PRU00267"/>
    </source>
</evidence>
<dbReference type="EMBL" id="NDIQ01000001">
    <property type="protein sequence ID" value="PRT53979.1"/>
    <property type="molecule type" value="Genomic_DNA"/>
</dbReference>
<proteinExistence type="predicted"/>
<evidence type="ECO:0000313" key="9">
    <source>
        <dbReference type="Proteomes" id="UP000238350"/>
    </source>
</evidence>
<dbReference type="InterPro" id="IPR050342">
    <property type="entry name" value="HMGB"/>
</dbReference>
<dbReference type="SUPFAM" id="SSF47095">
    <property type="entry name" value="HMG-box"/>
    <property type="match status" value="1"/>
</dbReference>
<evidence type="ECO:0000259" key="7">
    <source>
        <dbReference type="PROSITE" id="PS50118"/>
    </source>
</evidence>
<feature type="compositionally biased region" description="Acidic residues" evidence="6">
    <location>
        <begin position="207"/>
        <end position="225"/>
    </location>
</feature>
<comment type="caution">
    <text evidence="8">The sequence shown here is derived from an EMBL/GenBank/DDBJ whole genome shotgun (WGS) entry which is preliminary data.</text>
</comment>
<feature type="DNA-binding region" description="HMG box" evidence="4">
    <location>
        <begin position="97"/>
        <end position="168"/>
    </location>
</feature>
<sequence>MEAAREKTVDLKRRIKETEQNNDVIVATIERTKRMIQRARLERAILMERLETQANHIVATELESPPDSPVFREPSENPVEKRKETKKQPALRDPSLPKRPQNAYIIFCDTERENIKRKLEEAHPDGNFDVNKVLSEKWKSLGAAGRHDYHELYKKDRLRYAREMALVPSAGLSPTVQKEKQRAATYLKKVEMDGDGEAGTKRKSPMEDDSDFMSEDGDDVTEDEDLRPKEDTPAKHIKLEPSESALEQPSKPGEPAAHPAEPAAPAAVAPVEPISEANT</sequence>
<evidence type="ECO:0000256" key="5">
    <source>
        <dbReference type="SAM" id="Coils"/>
    </source>
</evidence>
<dbReference type="AlphaFoldDB" id="A0A2T0FGA1"/>
<gene>
    <name evidence="8" type="ORF">B9G98_01599</name>
</gene>
<feature type="compositionally biased region" description="Low complexity" evidence="6">
    <location>
        <begin position="254"/>
        <end position="273"/>
    </location>
</feature>
<feature type="domain" description="HMG box" evidence="7">
    <location>
        <begin position="97"/>
        <end position="168"/>
    </location>
</feature>
<dbReference type="GO" id="GO:0003677">
    <property type="term" value="F:DNA binding"/>
    <property type="evidence" value="ECO:0007669"/>
    <property type="project" value="UniProtKB-UniRule"/>
</dbReference>
<dbReference type="Pfam" id="PF09011">
    <property type="entry name" value="HMG_box_2"/>
    <property type="match status" value="1"/>
</dbReference>
<dbReference type="InterPro" id="IPR009071">
    <property type="entry name" value="HMG_box_dom"/>
</dbReference>
<feature type="compositionally biased region" description="Basic and acidic residues" evidence="6">
    <location>
        <begin position="226"/>
        <end position="241"/>
    </location>
</feature>
<keyword evidence="9" id="KW-1185">Reference proteome</keyword>
<dbReference type="PROSITE" id="PS50118">
    <property type="entry name" value="HMG_BOX_2"/>
    <property type="match status" value="1"/>
</dbReference>
<dbReference type="InterPro" id="IPR036910">
    <property type="entry name" value="HMG_box_dom_sf"/>
</dbReference>
<dbReference type="SMART" id="SM00398">
    <property type="entry name" value="HMG"/>
    <property type="match status" value="1"/>
</dbReference>
<feature type="region of interest" description="Disordered" evidence="6">
    <location>
        <begin position="60"/>
        <end position="98"/>
    </location>
</feature>
<reference evidence="8 9" key="1">
    <citation type="submission" date="2017-04" db="EMBL/GenBank/DDBJ databases">
        <title>Genome sequencing of [Candida] sorbophila.</title>
        <authorList>
            <person name="Ahn J.O."/>
        </authorList>
    </citation>
    <scope>NUCLEOTIDE SEQUENCE [LARGE SCALE GENOMIC DNA]</scope>
    <source>
        <strain evidence="8 9">DS02</strain>
    </source>
</reference>
<dbReference type="PANTHER" id="PTHR48112:SF22">
    <property type="entry name" value="MITOCHONDRIAL TRANSCRIPTION FACTOR A, ISOFORM B"/>
    <property type="match status" value="1"/>
</dbReference>
<dbReference type="Pfam" id="PF24245">
    <property type="entry name" value="INO80F"/>
    <property type="match status" value="1"/>
</dbReference>
<dbReference type="Proteomes" id="UP000238350">
    <property type="component" value="Unassembled WGS sequence"/>
</dbReference>
<evidence type="ECO:0000256" key="3">
    <source>
        <dbReference type="ARBA" id="ARBA00023242"/>
    </source>
</evidence>
<organism evidence="8 9">
    <name type="scientific">Wickerhamiella sorbophila</name>
    <dbReference type="NCBI Taxonomy" id="45607"/>
    <lineage>
        <taxon>Eukaryota</taxon>
        <taxon>Fungi</taxon>
        <taxon>Dikarya</taxon>
        <taxon>Ascomycota</taxon>
        <taxon>Saccharomycotina</taxon>
        <taxon>Dipodascomycetes</taxon>
        <taxon>Dipodascales</taxon>
        <taxon>Trichomonascaceae</taxon>
        <taxon>Wickerhamiella</taxon>
    </lineage>
</organism>
<dbReference type="Gene3D" id="1.10.30.10">
    <property type="entry name" value="High mobility group box domain"/>
    <property type="match status" value="1"/>
</dbReference>
<dbReference type="GO" id="GO:0005634">
    <property type="term" value="C:nucleus"/>
    <property type="evidence" value="ECO:0007669"/>
    <property type="project" value="UniProtKB-SubCell"/>
</dbReference>
<protein>
    <submittedName>
        <fullName evidence="8">Non-histone protein 10</fullName>
    </submittedName>
</protein>
<feature type="region of interest" description="Disordered" evidence="6">
    <location>
        <begin position="174"/>
        <end position="279"/>
    </location>
</feature>
<accession>A0A2T0FGA1</accession>
<dbReference type="InterPro" id="IPR056513">
    <property type="entry name" value="INO80F"/>
</dbReference>
<dbReference type="RefSeq" id="XP_024663925.1">
    <property type="nucleotide sequence ID" value="XM_024808157.1"/>
</dbReference>
<evidence type="ECO:0000256" key="2">
    <source>
        <dbReference type="ARBA" id="ARBA00023125"/>
    </source>
</evidence>